<keyword evidence="2 5" id="KW-0812">Transmembrane</keyword>
<gene>
    <name evidence="7" type="ORF">SAMN05443377_10610</name>
</gene>
<dbReference type="Pfam" id="PF13519">
    <property type="entry name" value="VWA_2"/>
    <property type="match status" value="1"/>
</dbReference>
<feature type="transmembrane region" description="Helical" evidence="5">
    <location>
        <begin position="14"/>
        <end position="33"/>
    </location>
</feature>
<feature type="transmembrane region" description="Helical" evidence="5">
    <location>
        <begin position="296"/>
        <end position="316"/>
    </location>
</feature>
<keyword evidence="1" id="KW-1003">Cell membrane</keyword>
<reference evidence="7 8" key="1">
    <citation type="submission" date="2016-10" db="EMBL/GenBank/DDBJ databases">
        <authorList>
            <person name="de Groot N.N."/>
        </authorList>
    </citation>
    <scope>NUCLEOTIDE SEQUENCE [LARGE SCALE GENOMIC DNA]</scope>
    <source>
        <strain evidence="7 8">DSM 16859</strain>
    </source>
</reference>
<dbReference type="AlphaFoldDB" id="A0A1H9R665"/>
<evidence type="ECO:0000256" key="1">
    <source>
        <dbReference type="ARBA" id="ARBA00022475"/>
    </source>
</evidence>
<dbReference type="SMART" id="SM00327">
    <property type="entry name" value="VWA"/>
    <property type="match status" value="1"/>
</dbReference>
<dbReference type="InterPro" id="IPR036465">
    <property type="entry name" value="vWFA_dom_sf"/>
</dbReference>
<dbReference type="RefSeq" id="WP_091968464.1">
    <property type="nucleotide sequence ID" value="NZ_FOGZ01000006.1"/>
</dbReference>
<sequence>MIIPLLSFMNPGRLWWLLVPGALAAFYLVLLARNRAAGRGSSLLRAILPKDANLKRHLSVVASLLSLASLVVAYARPQALVNVPRDRATIVVAIDVSRSMMATDVSPTRLSAAKQGAKQFIATLPDTFNVALVSFAATAEIKMPPTTDHSAVDRAIDALSLQPSTAIGEGIYTSLQALTLAPEDPKHPDDPAPGAIVLLSDGATNMGRDSAGAAEQARKQNVPIYTIAYGTPGGYVYENGVRQSVAVDHAELANVARLSGGKPYSADSLNKLQSVYQTISQQIGYTKQGHEITDRYAGIALVLALLAGVGVISLAARWP</sequence>
<evidence type="ECO:0000256" key="3">
    <source>
        <dbReference type="ARBA" id="ARBA00022989"/>
    </source>
</evidence>
<keyword evidence="8" id="KW-1185">Reference proteome</keyword>
<evidence type="ECO:0000313" key="7">
    <source>
        <dbReference type="EMBL" id="SER68222.1"/>
    </source>
</evidence>
<dbReference type="SUPFAM" id="SSF53300">
    <property type="entry name" value="vWA-like"/>
    <property type="match status" value="1"/>
</dbReference>
<evidence type="ECO:0000259" key="6">
    <source>
        <dbReference type="PROSITE" id="PS50234"/>
    </source>
</evidence>
<dbReference type="PANTHER" id="PTHR22550:SF5">
    <property type="entry name" value="LEUCINE ZIPPER PROTEIN 4"/>
    <property type="match status" value="1"/>
</dbReference>
<dbReference type="InterPro" id="IPR050768">
    <property type="entry name" value="UPF0353/GerABKA_families"/>
</dbReference>
<dbReference type="Proteomes" id="UP000198815">
    <property type="component" value="Unassembled WGS sequence"/>
</dbReference>
<evidence type="ECO:0000256" key="4">
    <source>
        <dbReference type="ARBA" id="ARBA00023136"/>
    </source>
</evidence>
<proteinExistence type="predicted"/>
<organism evidence="7 8">
    <name type="scientific">Propionibacterium cyclohexanicum</name>
    <dbReference type="NCBI Taxonomy" id="64702"/>
    <lineage>
        <taxon>Bacteria</taxon>
        <taxon>Bacillati</taxon>
        <taxon>Actinomycetota</taxon>
        <taxon>Actinomycetes</taxon>
        <taxon>Propionibacteriales</taxon>
        <taxon>Propionibacteriaceae</taxon>
        <taxon>Propionibacterium</taxon>
    </lineage>
</organism>
<dbReference type="EMBL" id="FOGZ01000006">
    <property type="protein sequence ID" value="SER68222.1"/>
    <property type="molecule type" value="Genomic_DNA"/>
</dbReference>
<feature type="domain" description="VWFA" evidence="6">
    <location>
        <begin position="89"/>
        <end position="279"/>
    </location>
</feature>
<keyword evidence="4 5" id="KW-0472">Membrane</keyword>
<dbReference type="PROSITE" id="PS50234">
    <property type="entry name" value="VWFA"/>
    <property type="match status" value="1"/>
</dbReference>
<evidence type="ECO:0000256" key="5">
    <source>
        <dbReference type="SAM" id="Phobius"/>
    </source>
</evidence>
<keyword evidence="3 5" id="KW-1133">Transmembrane helix</keyword>
<dbReference type="PANTHER" id="PTHR22550">
    <property type="entry name" value="SPORE GERMINATION PROTEIN"/>
    <property type="match status" value="1"/>
</dbReference>
<name>A0A1H9R665_9ACTN</name>
<evidence type="ECO:0000256" key="2">
    <source>
        <dbReference type="ARBA" id="ARBA00022692"/>
    </source>
</evidence>
<accession>A0A1H9R665</accession>
<evidence type="ECO:0000313" key="8">
    <source>
        <dbReference type="Proteomes" id="UP000198815"/>
    </source>
</evidence>
<dbReference type="OrthoDB" id="8882959at2"/>
<dbReference type="STRING" id="64702.SAMN05443377_10610"/>
<dbReference type="InterPro" id="IPR002035">
    <property type="entry name" value="VWF_A"/>
</dbReference>
<dbReference type="Gene3D" id="3.40.50.410">
    <property type="entry name" value="von Willebrand factor, type A domain"/>
    <property type="match status" value="1"/>
</dbReference>
<protein>
    <submittedName>
        <fullName evidence="7">Ca-activated chloride channel family protein</fullName>
    </submittedName>
</protein>